<dbReference type="InterPro" id="IPR006357">
    <property type="entry name" value="HAD-SF_hydro_IIA"/>
</dbReference>
<evidence type="ECO:0000313" key="6">
    <source>
        <dbReference type="EMBL" id="CAI8020021.1"/>
    </source>
</evidence>
<evidence type="ECO:0000256" key="5">
    <source>
        <dbReference type="ARBA" id="ARBA00039666"/>
    </source>
</evidence>
<organism evidence="6 7">
    <name type="scientific">Geodia barretti</name>
    <name type="common">Barrett's horny sponge</name>
    <dbReference type="NCBI Taxonomy" id="519541"/>
    <lineage>
        <taxon>Eukaryota</taxon>
        <taxon>Metazoa</taxon>
        <taxon>Porifera</taxon>
        <taxon>Demospongiae</taxon>
        <taxon>Heteroscleromorpha</taxon>
        <taxon>Tetractinellida</taxon>
        <taxon>Astrophorina</taxon>
        <taxon>Geodiidae</taxon>
        <taxon>Geodia</taxon>
    </lineage>
</organism>
<keyword evidence="4" id="KW-0460">Magnesium</keyword>
<sequence length="244" mass="27476">MDGTLYFKGKPCPGAIEVVNYLRQEKYQLRFLTNTTAKTPKMLHAQMRELGFDIYEDEIFNATYACLLYLRSQSEASCHFMVDDAVKAFFKEIPIDDDAPDFVVVGDYGEGFDFHALNHAFRLLMDGAELIALQKSLYWFSPEGIFLDCGAFVTLLEAAAGKTATIMGKPSETFFKTVLDNLQLAPRDTIVVGDDITTDIVGAERMKMRSILVRTGKFKPNHLENPVAKPTWVLDSVSELMQLF</sequence>
<dbReference type="SUPFAM" id="SSF56784">
    <property type="entry name" value="HAD-like"/>
    <property type="match status" value="1"/>
</dbReference>
<dbReference type="Gene3D" id="3.40.50.1000">
    <property type="entry name" value="HAD superfamily/HAD-like"/>
    <property type="match status" value="2"/>
</dbReference>
<dbReference type="NCBIfam" id="TIGR01458">
    <property type="entry name" value="HAD-SF-IIA-hyp3"/>
    <property type="match status" value="1"/>
</dbReference>
<evidence type="ECO:0000256" key="4">
    <source>
        <dbReference type="ARBA" id="ARBA00022842"/>
    </source>
</evidence>
<dbReference type="InterPro" id="IPR006355">
    <property type="entry name" value="LHPP/HDHD2"/>
</dbReference>
<gene>
    <name evidence="6" type="ORF">GBAR_LOCUS11990</name>
</gene>
<dbReference type="Pfam" id="PF13344">
    <property type="entry name" value="Hydrolase_6"/>
    <property type="match status" value="1"/>
</dbReference>
<evidence type="ECO:0000256" key="2">
    <source>
        <dbReference type="ARBA" id="ARBA00007958"/>
    </source>
</evidence>
<dbReference type="EMBL" id="CASHTH010001795">
    <property type="protein sequence ID" value="CAI8020021.1"/>
    <property type="molecule type" value="Genomic_DNA"/>
</dbReference>
<evidence type="ECO:0000256" key="3">
    <source>
        <dbReference type="ARBA" id="ARBA00022723"/>
    </source>
</evidence>
<evidence type="ECO:0000256" key="1">
    <source>
        <dbReference type="ARBA" id="ARBA00001946"/>
    </source>
</evidence>
<dbReference type="NCBIfam" id="TIGR01460">
    <property type="entry name" value="HAD-SF-IIA"/>
    <property type="match status" value="1"/>
</dbReference>
<accession>A0AA35WK28</accession>
<protein>
    <recommendedName>
        <fullName evidence="5">Haloacid dehalogenase-like hydrolase domain-containing protein 2</fullName>
    </recommendedName>
</protein>
<proteinExistence type="inferred from homology"/>
<evidence type="ECO:0000313" key="7">
    <source>
        <dbReference type="Proteomes" id="UP001174909"/>
    </source>
</evidence>
<dbReference type="Proteomes" id="UP001174909">
    <property type="component" value="Unassembled WGS sequence"/>
</dbReference>
<dbReference type="AlphaFoldDB" id="A0AA35WK28"/>
<comment type="cofactor">
    <cofactor evidence="1">
        <name>Mg(2+)</name>
        <dbReference type="ChEBI" id="CHEBI:18420"/>
    </cofactor>
</comment>
<dbReference type="GO" id="GO:0046872">
    <property type="term" value="F:metal ion binding"/>
    <property type="evidence" value="ECO:0007669"/>
    <property type="project" value="UniProtKB-KW"/>
</dbReference>
<dbReference type="Pfam" id="PF13242">
    <property type="entry name" value="Hydrolase_like"/>
    <property type="match status" value="1"/>
</dbReference>
<dbReference type="InterPro" id="IPR023214">
    <property type="entry name" value="HAD_sf"/>
</dbReference>
<dbReference type="GO" id="GO:0005737">
    <property type="term" value="C:cytoplasm"/>
    <property type="evidence" value="ECO:0007669"/>
    <property type="project" value="TreeGrafter"/>
</dbReference>
<comment type="similarity">
    <text evidence="2">Belongs to the HAD-like hydrolase superfamily.</text>
</comment>
<dbReference type="PANTHER" id="PTHR19288:SF46">
    <property type="entry name" value="HALOACID DEHALOGENASE-LIKE HYDROLASE DOMAIN-CONTAINING PROTEIN 2"/>
    <property type="match status" value="1"/>
</dbReference>
<dbReference type="PANTHER" id="PTHR19288">
    <property type="entry name" value="4-NITROPHENYLPHOSPHATASE-RELATED"/>
    <property type="match status" value="1"/>
</dbReference>
<keyword evidence="7" id="KW-1185">Reference proteome</keyword>
<name>A0AA35WK28_GEOBA</name>
<reference evidence="6" key="1">
    <citation type="submission" date="2023-03" db="EMBL/GenBank/DDBJ databases">
        <authorList>
            <person name="Steffen K."/>
            <person name="Cardenas P."/>
        </authorList>
    </citation>
    <scope>NUCLEOTIDE SEQUENCE</scope>
</reference>
<comment type="caution">
    <text evidence="6">The sequence shown here is derived from an EMBL/GenBank/DDBJ whole genome shotgun (WGS) entry which is preliminary data.</text>
</comment>
<keyword evidence="3" id="KW-0479">Metal-binding</keyword>
<dbReference type="GO" id="GO:0016791">
    <property type="term" value="F:phosphatase activity"/>
    <property type="evidence" value="ECO:0007669"/>
    <property type="project" value="InterPro"/>
</dbReference>
<dbReference type="InterPro" id="IPR036412">
    <property type="entry name" value="HAD-like_sf"/>
</dbReference>
<keyword evidence="6" id="KW-0378">Hydrolase</keyword>